<evidence type="ECO:0000313" key="10">
    <source>
        <dbReference type="Proteomes" id="UP001570417"/>
    </source>
</evidence>
<keyword evidence="6" id="KW-0472">Membrane</keyword>
<dbReference type="PROSITE" id="PS50109">
    <property type="entry name" value="HIS_KIN"/>
    <property type="match status" value="1"/>
</dbReference>
<dbReference type="SUPFAM" id="SSF55874">
    <property type="entry name" value="ATPase domain of HSP90 chaperone/DNA topoisomerase II/histidine kinase"/>
    <property type="match status" value="1"/>
</dbReference>
<evidence type="ECO:0000256" key="2">
    <source>
        <dbReference type="ARBA" id="ARBA00012438"/>
    </source>
</evidence>
<sequence length="844" mass="95959">MADIFVNIAPYFKLSLLLGTSLIILCWLSYFVRFVYQQEVKVLTSLYTSYIVYSVSILFWVLSNAYFHSSLLVGLGDDAGILMARAANIFSYMAFVCAFHFSCKVTSEYKNHQLPKWQWGLIGLATLYSVPINLMSGYTVIGIDITAQSDFILHFGSGTPLFFFTILLFFFLTLSNLFWYGLKKSQIKRLKVTYMAAGIIIFMISTTLVHLFATLILNDFSMTWLPPALSISELLFMGYAVVCNRFYSWRYLLHIGSSLALTLGVYFTFLAWSFDGFNMQEEAFELVLLGALMVIGTWRLTWKVARSISSVLIYGSIKDPTDKIAGLVDDFQTSTEQAMEKLAGILHVDKALLVLDANSNDLYSSVLNQTRSALLVKEVEYEVSSQPNTKLHAIRDKMLKSNTAMILPLHDKQDTLSYFIMSSGKRDGSLFTNEEISALQKLLKKAWPYIHNERKVQHSQAMAKSIAHEMRNPLAQVQLHLEKISELTARFPETTPNLANEEWTDLEARLAQEINRGRDAIQRGNLLIDATLHEAHDLYLNQDSLGYYSVVELINKALDDYAYGSEAFTSRVQFEPEEQDYLVHANDTMFSFILFNLLRNALHYFDDYPKSYIEIKLKTGEKFNQILFKDYGPGIDPKVVERIFDDFFTHQKYDGSGLGLSYCKRVMTLFDGSIHCQSVYGKFTEFKLVFPKVASNVRRENDDSNLVDTNSLRDYLAGVQLPESSIKEGIQVLVTDDNKGQRALTRIYLEQLGAMVHEAENGLQAVKFVEKHPVDIVFMDIQMPVLDGLAATKQIKLLKPTLPVIALSGESGKREIDKINQLMDGRLSKPTSKQLLDKTIRQYF</sequence>
<dbReference type="InterPro" id="IPR003594">
    <property type="entry name" value="HATPase_dom"/>
</dbReference>
<dbReference type="CDD" id="cd17546">
    <property type="entry name" value="REC_hyHK_CKI1_RcsC-like"/>
    <property type="match status" value="1"/>
</dbReference>
<dbReference type="Pfam" id="PF02518">
    <property type="entry name" value="HATPase_c"/>
    <property type="match status" value="1"/>
</dbReference>
<name>A0ABV4N8X1_9VIBR</name>
<proteinExistence type="predicted"/>
<dbReference type="Gene3D" id="3.40.50.2300">
    <property type="match status" value="1"/>
</dbReference>
<evidence type="ECO:0000259" key="7">
    <source>
        <dbReference type="PROSITE" id="PS50109"/>
    </source>
</evidence>
<feature type="transmembrane region" description="Helical" evidence="6">
    <location>
        <begin position="121"/>
        <end position="141"/>
    </location>
</feature>
<dbReference type="SUPFAM" id="SSF52172">
    <property type="entry name" value="CheY-like"/>
    <property type="match status" value="1"/>
</dbReference>
<feature type="transmembrane region" description="Helical" evidence="6">
    <location>
        <begin position="82"/>
        <end position="101"/>
    </location>
</feature>
<feature type="transmembrane region" description="Helical" evidence="6">
    <location>
        <begin position="44"/>
        <end position="62"/>
    </location>
</feature>
<dbReference type="Pfam" id="PF00072">
    <property type="entry name" value="Response_reg"/>
    <property type="match status" value="1"/>
</dbReference>
<keyword evidence="3 5" id="KW-0597">Phosphoprotein</keyword>
<evidence type="ECO:0000256" key="4">
    <source>
        <dbReference type="ARBA" id="ARBA00022801"/>
    </source>
</evidence>
<evidence type="ECO:0000256" key="1">
    <source>
        <dbReference type="ARBA" id="ARBA00000085"/>
    </source>
</evidence>
<keyword evidence="10" id="KW-1185">Reference proteome</keyword>
<evidence type="ECO:0000256" key="5">
    <source>
        <dbReference type="PROSITE-ProRule" id="PRU00169"/>
    </source>
</evidence>
<dbReference type="Proteomes" id="UP001570417">
    <property type="component" value="Unassembled WGS sequence"/>
</dbReference>
<dbReference type="EC" id="2.7.13.3" evidence="2"/>
<dbReference type="EMBL" id="JBFRUW010000006">
    <property type="protein sequence ID" value="MFA0567469.1"/>
    <property type="molecule type" value="Genomic_DNA"/>
</dbReference>
<feature type="domain" description="Response regulatory" evidence="8">
    <location>
        <begin position="731"/>
        <end position="844"/>
    </location>
</feature>
<organism evidence="9 10">
    <name type="scientific">Vibrio gallaecicus</name>
    <dbReference type="NCBI Taxonomy" id="552386"/>
    <lineage>
        <taxon>Bacteria</taxon>
        <taxon>Pseudomonadati</taxon>
        <taxon>Pseudomonadota</taxon>
        <taxon>Gammaproteobacteria</taxon>
        <taxon>Vibrionales</taxon>
        <taxon>Vibrionaceae</taxon>
        <taxon>Vibrio</taxon>
    </lineage>
</organism>
<dbReference type="InterPro" id="IPR011006">
    <property type="entry name" value="CheY-like_superfamily"/>
</dbReference>
<evidence type="ECO:0000256" key="6">
    <source>
        <dbReference type="SAM" id="Phobius"/>
    </source>
</evidence>
<dbReference type="Gene3D" id="3.30.565.10">
    <property type="entry name" value="Histidine kinase-like ATPase, C-terminal domain"/>
    <property type="match status" value="1"/>
</dbReference>
<comment type="catalytic activity">
    <reaction evidence="1">
        <text>ATP + protein L-histidine = ADP + protein N-phospho-L-histidine.</text>
        <dbReference type="EC" id="2.7.13.3"/>
    </reaction>
</comment>
<dbReference type="InterPro" id="IPR005467">
    <property type="entry name" value="His_kinase_dom"/>
</dbReference>
<dbReference type="SMART" id="SM00387">
    <property type="entry name" value="HATPase_c"/>
    <property type="match status" value="1"/>
</dbReference>
<feature type="domain" description="Histidine kinase" evidence="7">
    <location>
        <begin position="465"/>
        <end position="694"/>
    </location>
</feature>
<dbReference type="PROSITE" id="PS50110">
    <property type="entry name" value="RESPONSE_REGULATORY"/>
    <property type="match status" value="1"/>
</dbReference>
<dbReference type="InterPro" id="IPR004358">
    <property type="entry name" value="Sig_transdc_His_kin-like_C"/>
</dbReference>
<evidence type="ECO:0000256" key="3">
    <source>
        <dbReference type="ARBA" id="ARBA00022553"/>
    </source>
</evidence>
<feature type="modified residue" description="4-aspartylphosphate" evidence="5">
    <location>
        <position position="780"/>
    </location>
</feature>
<protein>
    <recommendedName>
        <fullName evidence="2">histidine kinase</fullName>
        <ecNumber evidence="2">2.7.13.3</ecNumber>
    </recommendedName>
</protein>
<feature type="transmembrane region" description="Helical" evidence="6">
    <location>
        <begin position="12"/>
        <end position="32"/>
    </location>
</feature>
<feature type="transmembrane region" description="Helical" evidence="6">
    <location>
        <begin position="251"/>
        <end position="272"/>
    </location>
</feature>
<keyword evidence="6" id="KW-0812">Transmembrane</keyword>
<dbReference type="InterPro" id="IPR003661">
    <property type="entry name" value="HisK_dim/P_dom"/>
</dbReference>
<dbReference type="InterPro" id="IPR001789">
    <property type="entry name" value="Sig_transdc_resp-reg_receiver"/>
</dbReference>
<dbReference type="PRINTS" id="PR00344">
    <property type="entry name" value="BCTRLSENSOR"/>
</dbReference>
<reference evidence="9 10" key="1">
    <citation type="journal article" date="2024" name="ISME J.">
        <title>Tailless and filamentous prophages are predominant in marine Vibrio.</title>
        <authorList>
            <person name="Steensen K."/>
            <person name="Seneca J."/>
            <person name="Bartlau N."/>
            <person name="Yu X.A."/>
            <person name="Hussain F.A."/>
            <person name="Polz M.F."/>
        </authorList>
    </citation>
    <scope>NUCLEOTIDE SEQUENCE [LARGE SCALE GENOMIC DNA]</scope>
    <source>
        <strain evidence="9 10">10N.222.51.A1</strain>
    </source>
</reference>
<evidence type="ECO:0000259" key="8">
    <source>
        <dbReference type="PROSITE" id="PS50110"/>
    </source>
</evidence>
<keyword evidence="4" id="KW-0378">Hydrolase</keyword>
<accession>A0ABV4N8X1</accession>
<dbReference type="InterPro" id="IPR036890">
    <property type="entry name" value="HATPase_C_sf"/>
</dbReference>
<feature type="transmembrane region" description="Helical" evidence="6">
    <location>
        <begin position="161"/>
        <end position="182"/>
    </location>
</feature>
<keyword evidence="9" id="KW-0418">Kinase</keyword>
<keyword evidence="6" id="KW-1133">Transmembrane helix</keyword>
<feature type="transmembrane region" description="Helical" evidence="6">
    <location>
        <begin position="223"/>
        <end position="242"/>
    </location>
</feature>
<gene>
    <name evidence="9" type="ORF">AB4566_04195</name>
</gene>
<comment type="caution">
    <text evidence="9">The sequence shown here is derived from an EMBL/GenBank/DDBJ whole genome shotgun (WGS) entry which is preliminary data.</text>
</comment>
<dbReference type="SMART" id="SM00448">
    <property type="entry name" value="REC"/>
    <property type="match status" value="1"/>
</dbReference>
<dbReference type="PANTHER" id="PTHR43547">
    <property type="entry name" value="TWO-COMPONENT HISTIDINE KINASE"/>
    <property type="match status" value="1"/>
</dbReference>
<dbReference type="RefSeq" id="WP_372265022.1">
    <property type="nucleotide sequence ID" value="NZ_JBFRUW010000006.1"/>
</dbReference>
<feature type="transmembrane region" description="Helical" evidence="6">
    <location>
        <begin position="194"/>
        <end position="217"/>
    </location>
</feature>
<dbReference type="PANTHER" id="PTHR43547:SF2">
    <property type="entry name" value="HYBRID SIGNAL TRANSDUCTION HISTIDINE KINASE C"/>
    <property type="match status" value="1"/>
</dbReference>
<keyword evidence="9" id="KW-0808">Transferase</keyword>
<evidence type="ECO:0000313" key="9">
    <source>
        <dbReference type="EMBL" id="MFA0567469.1"/>
    </source>
</evidence>
<dbReference type="GO" id="GO:0004673">
    <property type="term" value="F:protein histidine kinase activity"/>
    <property type="evidence" value="ECO:0007669"/>
    <property type="project" value="UniProtKB-EC"/>
</dbReference>
<dbReference type="CDD" id="cd00082">
    <property type="entry name" value="HisKA"/>
    <property type="match status" value="1"/>
</dbReference>